<proteinExistence type="predicted"/>
<keyword evidence="3" id="KW-1185">Reference proteome</keyword>
<dbReference type="EMBL" id="VKHS01000265">
    <property type="protein sequence ID" value="MBB0230350.1"/>
    <property type="molecule type" value="Genomic_DNA"/>
</dbReference>
<evidence type="ECO:0000313" key="3">
    <source>
        <dbReference type="Proteomes" id="UP000530234"/>
    </source>
</evidence>
<feature type="compositionally biased region" description="Basic and acidic residues" evidence="1">
    <location>
        <begin position="1"/>
        <end position="12"/>
    </location>
</feature>
<feature type="region of interest" description="Disordered" evidence="1">
    <location>
        <begin position="1"/>
        <end position="50"/>
    </location>
</feature>
<gene>
    <name evidence="2" type="ORF">FOE67_12715</name>
</gene>
<dbReference type="Proteomes" id="UP000530234">
    <property type="component" value="Unassembled WGS sequence"/>
</dbReference>
<organism evidence="2 3">
    <name type="scientific">Streptomyces calidiresistens</name>
    <dbReference type="NCBI Taxonomy" id="1485586"/>
    <lineage>
        <taxon>Bacteria</taxon>
        <taxon>Bacillati</taxon>
        <taxon>Actinomycetota</taxon>
        <taxon>Actinomycetes</taxon>
        <taxon>Kitasatosporales</taxon>
        <taxon>Streptomycetaceae</taxon>
        <taxon>Streptomyces</taxon>
    </lineage>
</organism>
<protein>
    <submittedName>
        <fullName evidence="2">Uncharacterized protein</fullName>
    </submittedName>
</protein>
<accession>A0A7W3T3N6</accession>
<name>A0A7W3T3N6_9ACTN</name>
<comment type="caution">
    <text evidence="2">The sequence shown here is derived from an EMBL/GenBank/DDBJ whole genome shotgun (WGS) entry which is preliminary data.</text>
</comment>
<sequence>MGVRAFDQHGGESPRPAPGPVRRRLSGRRRCRRPGGPSGRPPTRGGPPPA</sequence>
<evidence type="ECO:0000256" key="1">
    <source>
        <dbReference type="SAM" id="MobiDB-lite"/>
    </source>
</evidence>
<evidence type="ECO:0000313" key="2">
    <source>
        <dbReference type="EMBL" id="MBB0230350.1"/>
    </source>
</evidence>
<feature type="compositionally biased region" description="Basic residues" evidence="1">
    <location>
        <begin position="21"/>
        <end position="33"/>
    </location>
</feature>
<dbReference type="AlphaFoldDB" id="A0A7W3T3N6"/>
<reference evidence="3" key="1">
    <citation type="submission" date="2019-10" db="EMBL/GenBank/DDBJ databases">
        <title>Streptomyces sp. nov., a novel actinobacterium isolated from alkaline environment.</title>
        <authorList>
            <person name="Golinska P."/>
        </authorList>
    </citation>
    <scope>NUCLEOTIDE SEQUENCE [LARGE SCALE GENOMIC DNA]</scope>
    <source>
        <strain evidence="3">DSM 42108</strain>
    </source>
</reference>